<keyword evidence="1" id="KW-0805">Transcription regulation</keyword>
<dbReference type="EMBL" id="CP010784">
    <property type="protein sequence ID" value="ATF07290.1"/>
    <property type="molecule type" value="Genomic_DNA"/>
</dbReference>
<gene>
    <name evidence="5" type="ORF">PhaeoP63_03242</name>
</gene>
<accession>A0AAC9ZBY0</accession>
<dbReference type="Proteomes" id="UP000217545">
    <property type="component" value="Chromosome"/>
</dbReference>
<evidence type="ECO:0000313" key="6">
    <source>
        <dbReference type="Proteomes" id="UP000217545"/>
    </source>
</evidence>
<dbReference type="Pfam" id="PF07729">
    <property type="entry name" value="FCD"/>
    <property type="match status" value="1"/>
</dbReference>
<proteinExistence type="predicted"/>
<dbReference type="PANTHER" id="PTHR43537">
    <property type="entry name" value="TRANSCRIPTIONAL REGULATOR, GNTR FAMILY"/>
    <property type="match status" value="1"/>
</dbReference>
<evidence type="ECO:0000259" key="4">
    <source>
        <dbReference type="PROSITE" id="PS50949"/>
    </source>
</evidence>
<dbReference type="Pfam" id="PF00392">
    <property type="entry name" value="GntR"/>
    <property type="match status" value="1"/>
</dbReference>
<evidence type="ECO:0000313" key="5">
    <source>
        <dbReference type="EMBL" id="ATF07290.1"/>
    </source>
</evidence>
<keyword evidence="3" id="KW-0804">Transcription</keyword>
<keyword evidence="2" id="KW-0238">DNA-binding</keyword>
<dbReference type="SMART" id="SM00345">
    <property type="entry name" value="HTH_GNTR"/>
    <property type="match status" value="1"/>
</dbReference>
<evidence type="ECO:0000256" key="2">
    <source>
        <dbReference type="ARBA" id="ARBA00023125"/>
    </source>
</evidence>
<protein>
    <submittedName>
        <fullName evidence="5">Transcriptional regulator</fullName>
    </submittedName>
</protein>
<dbReference type="PANTHER" id="PTHR43537:SF41">
    <property type="entry name" value="TRANSCRIPTIONAL REGULATORY PROTEIN"/>
    <property type="match status" value="1"/>
</dbReference>
<dbReference type="InterPro" id="IPR008920">
    <property type="entry name" value="TF_FadR/GntR_C"/>
</dbReference>
<dbReference type="Gene3D" id="1.10.10.10">
    <property type="entry name" value="Winged helix-like DNA-binding domain superfamily/Winged helix DNA-binding domain"/>
    <property type="match status" value="1"/>
</dbReference>
<dbReference type="GO" id="GO:0003700">
    <property type="term" value="F:DNA-binding transcription factor activity"/>
    <property type="evidence" value="ECO:0007669"/>
    <property type="project" value="InterPro"/>
</dbReference>
<dbReference type="CDD" id="cd07377">
    <property type="entry name" value="WHTH_GntR"/>
    <property type="match status" value="1"/>
</dbReference>
<dbReference type="AlphaFoldDB" id="A0AAC9ZBY0"/>
<name>A0AAC9ZBY0_9RHOB</name>
<evidence type="ECO:0000256" key="3">
    <source>
        <dbReference type="ARBA" id="ARBA00023163"/>
    </source>
</evidence>
<feature type="domain" description="HTH gntR-type" evidence="4">
    <location>
        <begin position="38"/>
        <end position="105"/>
    </location>
</feature>
<reference evidence="5 6" key="1">
    <citation type="journal article" date="2017" name="Front. Microbiol.">
        <title>Phaeobacter piscinae sp. nov., a species of the Roseobacter group and potential aquaculture probiont.</title>
        <authorList>
            <person name="Sonnenschein E.C."/>
            <person name="Phippen C.B.W."/>
            <person name="Nielsen K.F."/>
            <person name="Mateiu R.V."/>
            <person name="Melchiorsen J."/>
            <person name="Gram L."/>
            <person name="Overmann J."/>
            <person name="Freese H.M."/>
        </authorList>
    </citation>
    <scope>NUCLEOTIDE SEQUENCE [LARGE SCALE GENOMIC DNA]</scope>
    <source>
        <strain evidence="5 6">P63</strain>
    </source>
</reference>
<dbReference type="SUPFAM" id="SSF46785">
    <property type="entry name" value="Winged helix' DNA-binding domain"/>
    <property type="match status" value="1"/>
</dbReference>
<dbReference type="Gene3D" id="1.20.120.530">
    <property type="entry name" value="GntR ligand-binding domain-like"/>
    <property type="match status" value="1"/>
</dbReference>
<evidence type="ECO:0000256" key="1">
    <source>
        <dbReference type="ARBA" id="ARBA00023015"/>
    </source>
</evidence>
<dbReference type="SUPFAM" id="SSF48008">
    <property type="entry name" value="GntR ligand-binding domain-like"/>
    <property type="match status" value="1"/>
</dbReference>
<dbReference type="SMART" id="SM00895">
    <property type="entry name" value="FCD"/>
    <property type="match status" value="1"/>
</dbReference>
<dbReference type="InterPro" id="IPR011711">
    <property type="entry name" value="GntR_C"/>
</dbReference>
<dbReference type="InterPro" id="IPR036390">
    <property type="entry name" value="WH_DNA-bd_sf"/>
</dbReference>
<sequence length="247" mass="27520">MPTGLAAPFNHRHTQPHMLRFGRGTGLKLHAIDISKTESAATIIFRALQKAIITGELSDGTPLRQDEIAKAFRTSRFPVREAIARLEQQGLVTSQRYKGAVVATLSMQDASEIFELRAKLEADIIRAAVANMTQEITDQAHAHLDAFAACNDPMQWGPLNRQFHGTLYSVSGLPYHIEVVESAMDRIDRYLRAQLIMSDGMARSDQEHRAILRACEERDAEQAARLTAEHILAAKTSLEEQLRAQIP</sequence>
<dbReference type="InterPro" id="IPR036388">
    <property type="entry name" value="WH-like_DNA-bd_sf"/>
</dbReference>
<dbReference type="PROSITE" id="PS50949">
    <property type="entry name" value="HTH_GNTR"/>
    <property type="match status" value="1"/>
</dbReference>
<dbReference type="InterPro" id="IPR000524">
    <property type="entry name" value="Tscrpt_reg_HTH_GntR"/>
</dbReference>
<dbReference type="GO" id="GO:0003677">
    <property type="term" value="F:DNA binding"/>
    <property type="evidence" value="ECO:0007669"/>
    <property type="project" value="UniProtKB-KW"/>
</dbReference>
<organism evidence="5 6">
    <name type="scientific">Phaeobacter gallaeciensis</name>
    <dbReference type="NCBI Taxonomy" id="60890"/>
    <lineage>
        <taxon>Bacteria</taxon>
        <taxon>Pseudomonadati</taxon>
        <taxon>Pseudomonadota</taxon>
        <taxon>Alphaproteobacteria</taxon>
        <taxon>Rhodobacterales</taxon>
        <taxon>Roseobacteraceae</taxon>
        <taxon>Phaeobacter</taxon>
    </lineage>
</organism>